<evidence type="ECO:0000259" key="10">
    <source>
        <dbReference type="Pfam" id="PF03553"/>
    </source>
</evidence>
<evidence type="ECO:0000313" key="11">
    <source>
        <dbReference type="EMBL" id="BDX03811.1"/>
    </source>
</evidence>
<comment type="similarity">
    <text evidence="8">Belongs to the NhaC Na(+)/H(+) (TC 2.A.35) antiporter family.</text>
</comment>
<keyword evidence="6 9" id="KW-1133">Transmembrane helix</keyword>
<gene>
    <name evidence="11" type="ORF">MACH16_25590</name>
</gene>
<evidence type="ECO:0000256" key="6">
    <source>
        <dbReference type="ARBA" id="ARBA00022989"/>
    </source>
</evidence>
<dbReference type="InterPro" id="IPR018461">
    <property type="entry name" value="Na/H_Antiport_NhaC-like_C"/>
</dbReference>
<feature type="transmembrane region" description="Helical" evidence="9">
    <location>
        <begin position="138"/>
        <end position="162"/>
    </location>
</feature>
<accession>A0ABM8FHJ5</accession>
<organism evidence="11 12">
    <name type="scientific">Marinomonas pontica</name>
    <dbReference type="NCBI Taxonomy" id="264739"/>
    <lineage>
        <taxon>Bacteria</taxon>
        <taxon>Pseudomonadati</taxon>
        <taxon>Pseudomonadota</taxon>
        <taxon>Gammaproteobacteria</taxon>
        <taxon>Oceanospirillales</taxon>
        <taxon>Oceanospirillaceae</taxon>
        <taxon>Marinomonas</taxon>
    </lineage>
</organism>
<evidence type="ECO:0000256" key="7">
    <source>
        <dbReference type="ARBA" id="ARBA00023136"/>
    </source>
</evidence>
<dbReference type="EMBL" id="AP027271">
    <property type="protein sequence ID" value="BDX03811.1"/>
    <property type="molecule type" value="Genomic_DNA"/>
</dbReference>
<keyword evidence="3" id="KW-0050">Antiport</keyword>
<feature type="transmembrane region" description="Helical" evidence="9">
    <location>
        <begin position="232"/>
        <end position="258"/>
    </location>
</feature>
<evidence type="ECO:0000256" key="2">
    <source>
        <dbReference type="ARBA" id="ARBA00022448"/>
    </source>
</evidence>
<comment type="subcellular location">
    <subcellularLocation>
        <location evidence="1">Cell membrane</location>
        <topology evidence="1">Multi-pass membrane protein</topology>
    </subcellularLocation>
</comment>
<keyword evidence="4" id="KW-1003">Cell membrane</keyword>
<dbReference type="Proteomes" id="UP001307608">
    <property type="component" value="Chromosome"/>
</dbReference>
<feature type="transmembrane region" description="Helical" evidence="9">
    <location>
        <begin position="75"/>
        <end position="92"/>
    </location>
</feature>
<feature type="transmembrane region" description="Helical" evidence="9">
    <location>
        <begin position="33"/>
        <end position="54"/>
    </location>
</feature>
<feature type="domain" description="Na+/H+ antiporter NhaC-like C-terminal" evidence="10">
    <location>
        <begin position="58"/>
        <end position="211"/>
    </location>
</feature>
<evidence type="ECO:0000256" key="4">
    <source>
        <dbReference type="ARBA" id="ARBA00022475"/>
    </source>
</evidence>
<keyword evidence="12" id="KW-1185">Reference proteome</keyword>
<feature type="transmembrane region" description="Helical" evidence="9">
    <location>
        <begin position="199"/>
        <end position="220"/>
    </location>
</feature>
<evidence type="ECO:0000256" key="1">
    <source>
        <dbReference type="ARBA" id="ARBA00004651"/>
    </source>
</evidence>
<dbReference type="PANTHER" id="PTHR33451:SF5">
    <property type="entry name" value="NA+_H+ ANTIPORTER"/>
    <property type="match status" value="1"/>
</dbReference>
<feature type="transmembrane region" description="Helical" evidence="9">
    <location>
        <begin position="278"/>
        <end position="301"/>
    </location>
</feature>
<dbReference type="RefSeq" id="WP_338268608.1">
    <property type="nucleotide sequence ID" value="NZ_AP027271.1"/>
</dbReference>
<proteinExistence type="inferred from homology"/>
<feature type="transmembrane region" description="Helical" evidence="9">
    <location>
        <begin position="104"/>
        <end position="126"/>
    </location>
</feature>
<feature type="domain" description="Na+/H+ antiporter NhaC-like C-terminal" evidence="10">
    <location>
        <begin position="230"/>
        <end position="431"/>
    </location>
</feature>
<keyword evidence="5 9" id="KW-0812">Transmembrane</keyword>
<evidence type="ECO:0000256" key="8">
    <source>
        <dbReference type="ARBA" id="ARBA00038435"/>
    </source>
</evidence>
<dbReference type="Pfam" id="PF03553">
    <property type="entry name" value="Na_H_antiporter"/>
    <property type="match status" value="2"/>
</dbReference>
<evidence type="ECO:0000256" key="9">
    <source>
        <dbReference type="SAM" id="Phobius"/>
    </source>
</evidence>
<keyword evidence="7 9" id="KW-0472">Membrane</keyword>
<evidence type="ECO:0000313" key="12">
    <source>
        <dbReference type="Proteomes" id="UP001307608"/>
    </source>
</evidence>
<reference evidence="11 12" key="1">
    <citation type="submission" date="2023-01" db="EMBL/GenBank/DDBJ databases">
        <title>Complete genome sequence of Marinomonas pontica strain 200518_36.</title>
        <authorList>
            <person name="Ueki S."/>
            <person name="Gajardo G."/>
            <person name="Maruyama F."/>
        </authorList>
    </citation>
    <scope>NUCLEOTIDE SEQUENCE [LARGE SCALE GENOMIC DNA]</scope>
    <source>
        <strain evidence="11 12">200518_36</strain>
    </source>
</reference>
<dbReference type="InterPro" id="IPR052180">
    <property type="entry name" value="NhaC_Na-H+_Antiporter"/>
</dbReference>
<name>A0ABM8FHJ5_9GAMM</name>
<sequence>MTSKSPLALLPLLLFLVLFVGSGLWYQSEGVDFAFYQISAPVAILPAIALAVLLGKGQFNQRIETFIQGVGDNTIVTMILIYLLAGAFASVAKSVGGVDATVNFGLSVIPASLLLPGLFVITAFVATSMGTSMGTIAAIAPIVIGVAEAADLPLLLTVGTVIGGAMFGDNLSIISDTTIAATRTQGCDMRDKFRMNFKIALPAALVTLVWLFFQSSGAHISDIKDYELIRVLPYVVVLGLAIAGVNVMLVLFSGIVLAGVIGLTMQPEYSVASWSADIYAGYTGMQEILILSLLIGGLGALMKSQGGLDWLVSTIERISCALGAKAGSTRAGELSISAAVALTNCCTANNTVSILINGSVAKNIAERYNVDPRRSASLLDIFSCVVQGILPYGAQILLASSLAKVSPLDLVGYVQYSWVLAVAALVSIYIAWPKSVK</sequence>
<evidence type="ECO:0000256" key="5">
    <source>
        <dbReference type="ARBA" id="ARBA00022692"/>
    </source>
</evidence>
<evidence type="ECO:0000256" key="3">
    <source>
        <dbReference type="ARBA" id="ARBA00022449"/>
    </source>
</evidence>
<protein>
    <submittedName>
        <fullName evidence="11">Sodium:proton antiporter</fullName>
    </submittedName>
</protein>
<feature type="transmembrane region" description="Helical" evidence="9">
    <location>
        <begin position="410"/>
        <end position="432"/>
    </location>
</feature>
<keyword evidence="2" id="KW-0813">Transport</keyword>
<dbReference type="PANTHER" id="PTHR33451">
    <property type="entry name" value="MALATE-2H(+)/NA(+)-LACTATE ANTIPORTER"/>
    <property type="match status" value="1"/>
</dbReference>
<feature type="transmembrane region" description="Helical" evidence="9">
    <location>
        <begin position="377"/>
        <end position="398"/>
    </location>
</feature>